<evidence type="ECO:0000259" key="2">
    <source>
        <dbReference type="Pfam" id="PF17288"/>
    </source>
</evidence>
<dbReference type="Gene3D" id="3.40.50.300">
    <property type="entry name" value="P-loop containing nucleotide triphosphate hydrolases"/>
    <property type="match status" value="1"/>
</dbReference>
<evidence type="ECO:0008006" key="5">
    <source>
        <dbReference type="Google" id="ProtNLM"/>
    </source>
</evidence>
<dbReference type="PANTHER" id="PTHR39184">
    <property type="match status" value="1"/>
</dbReference>
<dbReference type="NCBIfam" id="TIGR01547">
    <property type="entry name" value="phage_term_2"/>
    <property type="match status" value="1"/>
</dbReference>
<gene>
    <name evidence="3" type="ORF">C5L23_000367</name>
</gene>
<dbReference type="Proteomes" id="UP000295681">
    <property type="component" value="Unassembled WGS sequence"/>
</dbReference>
<name>A0A4R5N8D7_9LACO</name>
<dbReference type="Pfam" id="PF04466">
    <property type="entry name" value="Terminase_3"/>
    <property type="match status" value="1"/>
</dbReference>
<proteinExistence type="predicted"/>
<dbReference type="AlphaFoldDB" id="A0A4R5N8D7"/>
<dbReference type="InterPro" id="IPR052380">
    <property type="entry name" value="Viral_DNA_packaging_terminase"/>
</dbReference>
<feature type="domain" description="Phage terminase large subunit C-terminal" evidence="2">
    <location>
        <begin position="267"/>
        <end position="408"/>
    </location>
</feature>
<dbReference type="InterPro" id="IPR035413">
    <property type="entry name" value="Terminase_L_C"/>
</dbReference>
<dbReference type="InterPro" id="IPR035412">
    <property type="entry name" value="Terminase_L_N"/>
</dbReference>
<dbReference type="EMBL" id="PUFI01000014">
    <property type="protein sequence ID" value="TDG68061.1"/>
    <property type="molecule type" value="Genomic_DNA"/>
</dbReference>
<accession>A0A4R5N8D7</accession>
<reference evidence="3 4" key="1">
    <citation type="journal article" date="2019" name="Appl. Microbiol. Biotechnol.">
        <title>Uncovering carbohydrate metabolism through a genotype-phenotype association study of 56 lactic acid bacteria genomes.</title>
        <authorList>
            <person name="Buron-Moles G."/>
            <person name="Chailyan A."/>
            <person name="Dolejs I."/>
            <person name="Forster J."/>
            <person name="Miks M.H."/>
        </authorList>
    </citation>
    <scope>NUCLEOTIDE SEQUENCE [LARGE SCALE GENOMIC DNA]</scope>
    <source>
        <strain evidence="3 4">ATCC 700006</strain>
    </source>
</reference>
<organism evidence="3 4">
    <name type="scientific">Leuconostoc fallax</name>
    <dbReference type="NCBI Taxonomy" id="1251"/>
    <lineage>
        <taxon>Bacteria</taxon>
        <taxon>Bacillati</taxon>
        <taxon>Bacillota</taxon>
        <taxon>Bacilli</taxon>
        <taxon>Lactobacillales</taxon>
        <taxon>Lactobacillaceae</taxon>
        <taxon>Leuconostoc</taxon>
    </lineage>
</organism>
<dbReference type="InterPro" id="IPR027417">
    <property type="entry name" value="P-loop_NTPase"/>
</dbReference>
<dbReference type="PANTHER" id="PTHR39184:SF1">
    <property type="entry name" value="PBSX PHAGE TERMINASE LARGE SUBUNIT"/>
    <property type="match status" value="1"/>
</dbReference>
<protein>
    <recommendedName>
        <fullName evidence="5">PBSX family phage terminase, large subunit</fullName>
    </recommendedName>
</protein>
<evidence type="ECO:0000259" key="1">
    <source>
        <dbReference type="Pfam" id="PF04466"/>
    </source>
</evidence>
<dbReference type="Pfam" id="PF17288">
    <property type="entry name" value="Terminase_3C"/>
    <property type="match status" value="1"/>
</dbReference>
<dbReference type="STRING" id="907931.GCA_000165675_00983"/>
<keyword evidence="4" id="KW-1185">Reference proteome</keyword>
<feature type="domain" description="Phage terminase large subunit N-terminal" evidence="1">
    <location>
        <begin position="36"/>
        <end position="234"/>
    </location>
</feature>
<sequence length="422" mass="48370">MSNERVLTLDLKDMIAPRFYHMYYDMMRIAHSNYYFVGGRGSTKSSFIAVMLMLMLEEDSNASAAVLRRVADTLRDSVVAQLKWAINKLGLSANWKATTSPLEIKNIYTGQKIIFRGADDPEKIKSVKVDKGHIKFIWFEELSEFKAAAGIRNIKQSLGRGGEQMFIFSFNPPKSQRNWTNEFVEQEKVRDDVLVHRSTYLTVPKTWLGNVFISEAKALKEVNPTAYEHEYLGKVVGTGAEVFTNIINQRIPDELAATFDTIYRGLDFGFGADPLGYVEFYYDSTRRRLYFVNEIYKTGMKNRVAVEAIMKLNKDNNVVIADSAEPRTIAEFRDLGLNIQPAVKGPGSVEHGIKWLQDLNAIIIDPRRTPNIYREFSGYELEEDRMGNLRGEYPDHDNHTIDPTRYAAERIIRLGGFKQWKK</sequence>
<dbReference type="RefSeq" id="WP_010007815.1">
    <property type="nucleotide sequence ID" value="NZ_PUFI01000014.1"/>
</dbReference>
<evidence type="ECO:0000313" key="4">
    <source>
        <dbReference type="Proteomes" id="UP000295681"/>
    </source>
</evidence>
<dbReference type="Gene3D" id="3.30.420.280">
    <property type="match status" value="1"/>
</dbReference>
<dbReference type="InterPro" id="IPR006437">
    <property type="entry name" value="Phage_terminase_lsu"/>
</dbReference>
<evidence type="ECO:0000313" key="3">
    <source>
        <dbReference type="EMBL" id="TDG68061.1"/>
    </source>
</evidence>
<comment type="caution">
    <text evidence="3">The sequence shown here is derived from an EMBL/GenBank/DDBJ whole genome shotgun (WGS) entry which is preliminary data.</text>
</comment>